<evidence type="ECO:0000256" key="1">
    <source>
        <dbReference type="SAM" id="Phobius"/>
    </source>
</evidence>
<sequence length="78" mass="8378">MSWVANLVIVAVLPTRLGLLGAPLWFFMAYAVVAGCVLALIDSVGFARDICIRPDVLVRIMIVVVGGLVPFTIGHAIW</sequence>
<reference evidence="2 3" key="1">
    <citation type="submission" date="2020-08" db="EMBL/GenBank/DDBJ databases">
        <title>Genomic Encyclopedia of Type Strains, Phase IV (KMG-IV): sequencing the most valuable type-strain genomes for metagenomic binning, comparative biology and taxonomic classification.</title>
        <authorList>
            <person name="Goeker M."/>
        </authorList>
    </citation>
    <scope>NUCLEOTIDE SEQUENCE [LARGE SCALE GENOMIC DNA]</scope>
    <source>
        <strain evidence="2 3">DSM 101806</strain>
    </source>
</reference>
<proteinExistence type="predicted"/>
<keyword evidence="1" id="KW-0472">Membrane</keyword>
<accession>A0A7W6NWQ2</accession>
<keyword evidence="1" id="KW-0812">Transmembrane</keyword>
<feature type="transmembrane region" description="Helical" evidence="1">
    <location>
        <begin position="24"/>
        <end position="44"/>
    </location>
</feature>
<keyword evidence="3" id="KW-1185">Reference proteome</keyword>
<name>A0A7W6NWQ2_9SPHN</name>
<evidence type="ECO:0000313" key="2">
    <source>
        <dbReference type="EMBL" id="MBB4099349.1"/>
    </source>
</evidence>
<gene>
    <name evidence="2" type="ORF">GGR46_002913</name>
</gene>
<organism evidence="2 3">
    <name type="scientific">Sphingomonas kyeonggiensis</name>
    <dbReference type="NCBI Taxonomy" id="1268553"/>
    <lineage>
        <taxon>Bacteria</taxon>
        <taxon>Pseudomonadati</taxon>
        <taxon>Pseudomonadota</taxon>
        <taxon>Alphaproteobacteria</taxon>
        <taxon>Sphingomonadales</taxon>
        <taxon>Sphingomonadaceae</taxon>
        <taxon>Sphingomonas</taxon>
    </lineage>
</organism>
<dbReference type="EMBL" id="JACIEH010000002">
    <property type="protein sequence ID" value="MBB4099349.1"/>
    <property type="molecule type" value="Genomic_DNA"/>
</dbReference>
<evidence type="ECO:0000313" key="3">
    <source>
        <dbReference type="Proteomes" id="UP000557392"/>
    </source>
</evidence>
<dbReference type="AlphaFoldDB" id="A0A7W6NWQ2"/>
<comment type="caution">
    <text evidence="2">The sequence shown here is derived from an EMBL/GenBank/DDBJ whole genome shotgun (WGS) entry which is preliminary data.</text>
</comment>
<dbReference type="RefSeq" id="WP_183998629.1">
    <property type="nucleotide sequence ID" value="NZ_JACIEH010000002.1"/>
</dbReference>
<dbReference type="Proteomes" id="UP000557392">
    <property type="component" value="Unassembled WGS sequence"/>
</dbReference>
<feature type="transmembrane region" description="Helical" evidence="1">
    <location>
        <begin position="56"/>
        <end position="77"/>
    </location>
</feature>
<protein>
    <submittedName>
        <fullName evidence="2">Uncharacterized protein</fullName>
    </submittedName>
</protein>
<keyword evidence="1" id="KW-1133">Transmembrane helix</keyword>